<protein>
    <recommendedName>
        <fullName evidence="1">N-acetyltransferase domain-containing protein</fullName>
    </recommendedName>
</protein>
<dbReference type="Pfam" id="PF13302">
    <property type="entry name" value="Acetyltransf_3"/>
    <property type="match status" value="1"/>
</dbReference>
<dbReference type="EMBL" id="ACYE01000141">
    <property type="protein sequence ID" value="EFE42561.1"/>
    <property type="molecule type" value="Genomic_DNA"/>
</dbReference>
<dbReference type="RefSeq" id="XP_003023179.1">
    <property type="nucleotide sequence ID" value="XM_003023133.1"/>
</dbReference>
<evidence type="ECO:0000313" key="2">
    <source>
        <dbReference type="EMBL" id="EFE42561.1"/>
    </source>
</evidence>
<evidence type="ECO:0000313" key="3">
    <source>
        <dbReference type="Proteomes" id="UP000008383"/>
    </source>
</evidence>
<reference evidence="3" key="1">
    <citation type="journal article" date="2011" name="Genome Biol.">
        <title>Comparative and functional genomics provide insights into the pathogenicity of dermatophytic fungi.</title>
        <authorList>
            <person name="Burmester A."/>
            <person name="Shelest E."/>
            <person name="Gloeckner G."/>
            <person name="Heddergott C."/>
            <person name="Schindler S."/>
            <person name="Staib P."/>
            <person name="Heidel A."/>
            <person name="Felder M."/>
            <person name="Petzold A."/>
            <person name="Szafranski K."/>
            <person name="Feuermann M."/>
            <person name="Pedruzzi I."/>
            <person name="Priebe S."/>
            <person name="Groth M."/>
            <person name="Winkler R."/>
            <person name="Li W."/>
            <person name="Kniemeyer O."/>
            <person name="Schroeckh V."/>
            <person name="Hertweck C."/>
            <person name="Hube B."/>
            <person name="White T.C."/>
            <person name="Platzer M."/>
            <person name="Guthke R."/>
            <person name="Heitman J."/>
            <person name="Woestemeyer J."/>
            <person name="Zipfel P.F."/>
            <person name="Monod M."/>
            <person name="Brakhage A.A."/>
        </authorList>
    </citation>
    <scope>NUCLEOTIDE SEQUENCE [LARGE SCALE GENOMIC DNA]</scope>
    <source>
        <strain evidence="3">HKI 0517</strain>
    </source>
</reference>
<accession>D4D6H6</accession>
<proteinExistence type="predicted"/>
<gene>
    <name evidence="2" type="ORF">TRV_02701</name>
</gene>
<dbReference type="Proteomes" id="UP000008383">
    <property type="component" value="Unassembled WGS sequence"/>
</dbReference>
<keyword evidence="3" id="KW-1185">Reference proteome</keyword>
<name>D4D6H6_TRIVH</name>
<dbReference type="HOGENOM" id="CLU_095017_0_0_1"/>
<dbReference type="InterPro" id="IPR016181">
    <property type="entry name" value="Acyl_CoA_acyltransferase"/>
</dbReference>
<evidence type="ECO:0000259" key="1">
    <source>
        <dbReference type="Pfam" id="PF13302"/>
    </source>
</evidence>
<dbReference type="InterPro" id="IPR051531">
    <property type="entry name" value="N-acetyltransferase"/>
</dbReference>
<dbReference type="PANTHER" id="PTHR43792">
    <property type="entry name" value="GNAT FAMILY, PUTATIVE (AFU_ORTHOLOGUE AFUA_3G00765)-RELATED-RELATED"/>
    <property type="match status" value="1"/>
</dbReference>
<dbReference type="GeneID" id="9583199"/>
<dbReference type="GO" id="GO:0016747">
    <property type="term" value="F:acyltransferase activity, transferring groups other than amino-acyl groups"/>
    <property type="evidence" value="ECO:0007669"/>
    <property type="project" value="InterPro"/>
</dbReference>
<dbReference type="PANTHER" id="PTHR43792:SF1">
    <property type="entry name" value="N-ACETYLTRANSFERASE DOMAIN-CONTAINING PROTEIN"/>
    <property type="match status" value="1"/>
</dbReference>
<dbReference type="OrthoDB" id="4072826at2759"/>
<dbReference type="Gene3D" id="3.40.630.30">
    <property type="match status" value="1"/>
</dbReference>
<dbReference type="SUPFAM" id="SSF55729">
    <property type="entry name" value="Acyl-CoA N-acyltransferases (Nat)"/>
    <property type="match status" value="1"/>
</dbReference>
<organism evidence="2 3">
    <name type="scientific">Trichophyton verrucosum (strain HKI 0517)</name>
    <dbReference type="NCBI Taxonomy" id="663202"/>
    <lineage>
        <taxon>Eukaryota</taxon>
        <taxon>Fungi</taxon>
        <taxon>Dikarya</taxon>
        <taxon>Ascomycota</taxon>
        <taxon>Pezizomycotina</taxon>
        <taxon>Eurotiomycetes</taxon>
        <taxon>Eurotiomycetidae</taxon>
        <taxon>Onygenales</taxon>
        <taxon>Arthrodermataceae</taxon>
        <taxon>Trichophyton</taxon>
    </lineage>
</organism>
<dbReference type="InterPro" id="IPR000182">
    <property type="entry name" value="GNAT_dom"/>
</dbReference>
<dbReference type="AlphaFoldDB" id="D4D6H6"/>
<dbReference type="KEGG" id="tve:TRV_02701"/>
<feature type="domain" description="N-acetyltransferase" evidence="1">
    <location>
        <begin position="24"/>
        <end position="182"/>
    </location>
</feature>
<comment type="caution">
    <text evidence="2">The sequence shown here is derived from an EMBL/GenBank/DDBJ whole genome shotgun (WGS) entry which is preliminary data.</text>
</comment>
<sequence>MDPIITTPRLKLIRLTKAERESPEFEWLHRLHSNEKSMFWMLGGTSDSVEKTEALISNYLPADEEARGSYRAVYTVHRIDDDPSEFIGIVTICPLDSTSLPLPESLTIPATEAATTLTVEVAYSYLPAGWGKGYATESINAVFEGCRRARSFWLLFTKLYVRAIVNHENWPSLRVMEKTGMVKRGVHEWRGKAVFVGGRWREQDTICIFGQHLFGGADDI</sequence>